<reference evidence="1" key="1">
    <citation type="submission" date="2022-07" db="EMBL/GenBank/DDBJ databases">
        <title>Phylogenomic reconstructions and comparative analyses of Kickxellomycotina fungi.</title>
        <authorList>
            <person name="Reynolds N.K."/>
            <person name="Stajich J.E."/>
            <person name="Barry K."/>
            <person name="Grigoriev I.V."/>
            <person name="Crous P."/>
            <person name="Smith M.E."/>
        </authorList>
    </citation>
    <scope>NUCLEOTIDE SEQUENCE</scope>
    <source>
        <strain evidence="1">RSA 567</strain>
    </source>
</reference>
<dbReference type="Proteomes" id="UP001151582">
    <property type="component" value="Unassembled WGS sequence"/>
</dbReference>
<comment type="caution">
    <text evidence="1">The sequence shown here is derived from an EMBL/GenBank/DDBJ whole genome shotgun (WGS) entry which is preliminary data.</text>
</comment>
<name>A0A9W8B1Z4_9FUNG</name>
<evidence type="ECO:0000313" key="2">
    <source>
        <dbReference type="Proteomes" id="UP001151582"/>
    </source>
</evidence>
<dbReference type="EMBL" id="JANBQB010000224">
    <property type="protein sequence ID" value="KAJ1979338.1"/>
    <property type="molecule type" value="Genomic_DNA"/>
</dbReference>
<gene>
    <name evidence="1" type="ORF">H4R34_002860</name>
</gene>
<organism evidence="1 2">
    <name type="scientific">Dimargaris verticillata</name>
    <dbReference type="NCBI Taxonomy" id="2761393"/>
    <lineage>
        <taxon>Eukaryota</taxon>
        <taxon>Fungi</taxon>
        <taxon>Fungi incertae sedis</taxon>
        <taxon>Zoopagomycota</taxon>
        <taxon>Kickxellomycotina</taxon>
        <taxon>Dimargaritomycetes</taxon>
        <taxon>Dimargaritales</taxon>
        <taxon>Dimargaritaceae</taxon>
        <taxon>Dimargaris</taxon>
    </lineage>
</organism>
<proteinExistence type="predicted"/>
<dbReference type="OrthoDB" id="10333549at2759"/>
<dbReference type="AlphaFoldDB" id="A0A9W8B1Z4"/>
<accession>A0A9W8B1Z4</accession>
<keyword evidence="2" id="KW-1185">Reference proteome</keyword>
<evidence type="ECO:0000313" key="1">
    <source>
        <dbReference type="EMBL" id="KAJ1979338.1"/>
    </source>
</evidence>
<protein>
    <submittedName>
        <fullName evidence="1">Uncharacterized protein</fullName>
    </submittedName>
</protein>
<sequence length="302" mass="34458">MLPCRTQKYRPPSDLQALWHRTTLDAFLVRNPSQLNGFFSAVRELAMGRPSWAVLRCVQTIVADLLFKPTADGSHRQYFETRYPLLAASLSWSGPATLAHLRQAIRAWRFTLKAAPVTDHQHVAGDLWLLLLSCRAQITVALQHLFDRSNQRLHSAVPVCLEYLTLLSRPVAHPVTEQKFAQDLGEMISVFNQLYCPGAEFHAIVVQFMEDCLISRQNDFLFLLVQIIFDVFIPQATTQMDKGTWVRQLLEFLQHAPKHNVKGDPTTPPLNTIALLIADRLAEAPAWATFWHQLRVDRFTPE</sequence>